<accession>A0A4R3V658</accession>
<evidence type="ECO:0000313" key="2">
    <source>
        <dbReference type="EMBL" id="TCV00507.1"/>
    </source>
</evidence>
<sequence length="145" mass="16218">MSADWPIRIFYGLVTLYQGLFGIFVPSSIFHQALESYNGAIAIITCLLAAGGLLVVDGLMAMVRYCTYMNCDPIRPAMQMFHRRRPLLFLPPVFCYYVTLILVNRRMDEGVVVVTSYYVVLALAGVAFCLRDGIISQKAQRGTHA</sequence>
<keyword evidence="1" id="KW-1133">Transmembrane helix</keyword>
<feature type="transmembrane region" description="Helical" evidence="1">
    <location>
        <begin position="110"/>
        <end position="130"/>
    </location>
</feature>
<feature type="transmembrane region" description="Helical" evidence="1">
    <location>
        <begin position="41"/>
        <end position="66"/>
    </location>
</feature>
<feature type="transmembrane region" description="Helical" evidence="1">
    <location>
        <begin position="87"/>
        <end position="104"/>
    </location>
</feature>
<organism evidence="2 3">
    <name type="scientific">Paracandidimonas soli</name>
    <dbReference type="NCBI Taxonomy" id="1917182"/>
    <lineage>
        <taxon>Bacteria</taxon>
        <taxon>Pseudomonadati</taxon>
        <taxon>Pseudomonadota</taxon>
        <taxon>Betaproteobacteria</taxon>
        <taxon>Burkholderiales</taxon>
        <taxon>Alcaligenaceae</taxon>
        <taxon>Paracandidimonas</taxon>
    </lineage>
</organism>
<evidence type="ECO:0000256" key="1">
    <source>
        <dbReference type="SAM" id="Phobius"/>
    </source>
</evidence>
<reference evidence="2 3" key="1">
    <citation type="submission" date="2019-03" db="EMBL/GenBank/DDBJ databases">
        <title>Genomic Encyclopedia of Type Strains, Phase IV (KMG-IV): sequencing the most valuable type-strain genomes for metagenomic binning, comparative biology and taxonomic classification.</title>
        <authorList>
            <person name="Goeker M."/>
        </authorList>
    </citation>
    <scope>NUCLEOTIDE SEQUENCE [LARGE SCALE GENOMIC DNA]</scope>
    <source>
        <strain evidence="2 3">DSM 100048</strain>
    </source>
</reference>
<proteinExistence type="predicted"/>
<protein>
    <submittedName>
        <fullName evidence="2">Uncharacterized protein</fullName>
    </submittedName>
</protein>
<evidence type="ECO:0000313" key="3">
    <source>
        <dbReference type="Proteomes" id="UP000294692"/>
    </source>
</evidence>
<gene>
    <name evidence="2" type="ORF">EV686_10387</name>
</gene>
<comment type="caution">
    <text evidence="2">The sequence shown here is derived from an EMBL/GenBank/DDBJ whole genome shotgun (WGS) entry which is preliminary data.</text>
</comment>
<dbReference type="EMBL" id="SMBX01000003">
    <property type="protein sequence ID" value="TCV00507.1"/>
    <property type="molecule type" value="Genomic_DNA"/>
</dbReference>
<keyword evidence="1" id="KW-0812">Transmembrane</keyword>
<feature type="transmembrane region" description="Helical" evidence="1">
    <location>
        <begin position="9"/>
        <end position="29"/>
    </location>
</feature>
<keyword evidence="1" id="KW-0472">Membrane</keyword>
<name>A0A4R3V658_9BURK</name>
<dbReference type="Proteomes" id="UP000294692">
    <property type="component" value="Unassembled WGS sequence"/>
</dbReference>
<dbReference type="AlphaFoldDB" id="A0A4R3V658"/>
<keyword evidence="3" id="KW-1185">Reference proteome</keyword>